<comment type="caution">
    <text evidence="7">The sequence shown here is derived from an EMBL/GenBank/DDBJ whole genome shotgun (WGS) entry which is preliminary data.</text>
</comment>
<reference evidence="7 8" key="1">
    <citation type="submission" date="2017-01" db="EMBL/GenBank/DDBJ databases">
        <title>Novel large sulfur bacteria in the metagenomes of groundwater-fed chemosynthetic microbial mats in the Lake Huron basin.</title>
        <authorList>
            <person name="Sharrar A.M."/>
            <person name="Flood B.E."/>
            <person name="Bailey J.V."/>
            <person name="Jones D.S."/>
            <person name="Biddanda B."/>
            <person name="Ruberg S.A."/>
            <person name="Marcus D.N."/>
            <person name="Dick G.J."/>
        </authorList>
    </citation>
    <scope>NUCLEOTIDE SEQUENCE [LARGE SCALE GENOMIC DNA]</scope>
    <source>
        <strain evidence="7">A8</strain>
    </source>
</reference>
<keyword evidence="2" id="KW-1003">Cell membrane</keyword>
<gene>
    <name evidence="7" type="ORF">BWK73_48810</name>
</gene>
<comment type="subcellular location">
    <subcellularLocation>
        <location evidence="1">Cell membrane</location>
        <topology evidence="1">Multi-pass membrane protein</topology>
    </subcellularLocation>
</comment>
<dbReference type="InterPro" id="IPR005598">
    <property type="entry name" value="ATP_synth_I"/>
</dbReference>
<feature type="transmembrane region" description="Helical" evidence="6">
    <location>
        <begin position="59"/>
        <end position="82"/>
    </location>
</feature>
<evidence type="ECO:0008006" key="9">
    <source>
        <dbReference type="Google" id="ProtNLM"/>
    </source>
</evidence>
<keyword evidence="3 6" id="KW-0812">Transmembrane</keyword>
<evidence type="ECO:0000256" key="6">
    <source>
        <dbReference type="SAM" id="Phobius"/>
    </source>
</evidence>
<keyword evidence="4 6" id="KW-1133">Transmembrane helix</keyword>
<keyword evidence="5 6" id="KW-0472">Membrane</keyword>
<protein>
    <recommendedName>
        <fullName evidence="9">ATP synthase subunit I</fullName>
    </recommendedName>
</protein>
<evidence type="ECO:0000256" key="4">
    <source>
        <dbReference type="ARBA" id="ARBA00022989"/>
    </source>
</evidence>
<evidence type="ECO:0000256" key="2">
    <source>
        <dbReference type="ARBA" id="ARBA00022475"/>
    </source>
</evidence>
<dbReference type="Proteomes" id="UP000192491">
    <property type="component" value="Unassembled WGS sequence"/>
</dbReference>
<evidence type="ECO:0000256" key="3">
    <source>
        <dbReference type="ARBA" id="ARBA00022692"/>
    </source>
</evidence>
<accession>A0A1Y1Q946</accession>
<evidence type="ECO:0000256" key="1">
    <source>
        <dbReference type="ARBA" id="ARBA00004651"/>
    </source>
</evidence>
<organism evidence="7 8">
    <name type="scientific">Thiothrix lacustris</name>
    <dbReference type="NCBI Taxonomy" id="525917"/>
    <lineage>
        <taxon>Bacteria</taxon>
        <taxon>Pseudomonadati</taxon>
        <taxon>Pseudomonadota</taxon>
        <taxon>Gammaproteobacteria</taxon>
        <taxon>Thiotrichales</taxon>
        <taxon>Thiotrichaceae</taxon>
        <taxon>Thiothrix</taxon>
    </lineage>
</organism>
<dbReference type="GO" id="GO:0005886">
    <property type="term" value="C:plasma membrane"/>
    <property type="evidence" value="ECO:0007669"/>
    <property type="project" value="UniProtKB-SubCell"/>
</dbReference>
<evidence type="ECO:0000256" key="5">
    <source>
        <dbReference type="ARBA" id="ARBA00023136"/>
    </source>
</evidence>
<feature type="transmembrane region" description="Helical" evidence="6">
    <location>
        <begin position="88"/>
        <end position="110"/>
    </location>
</feature>
<evidence type="ECO:0000313" key="7">
    <source>
        <dbReference type="EMBL" id="OQX00309.1"/>
    </source>
</evidence>
<name>A0A1Y1Q946_9GAMM</name>
<dbReference type="Pfam" id="PF03899">
    <property type="entry name" value="ATP-synt_I"/>
    <property type="match status" value="1"/>
</dbReference>
<proteinExistence type="predicted"/>
<feature type="transmembrane region" description="Helical" evidence="6">
    <location>
        <begin position="29"/>
        <end position="47"/>
    </location>
</feature>
<dbReference type="EMBL" id="MTEJ01000658">
    <property type="protein sequence ID" value="OQX00309.1"/>
    <property type="molecule type" value="Genomic_DNA"/>
</dbReference>
<sequence>MRNILIIQAILILAGVVVSRFYHGDAAVLPALYGGCIALVNTMLLVSRLKRAGEVAKESAYQGVYIIAMGAAQRFLFVLVALGFGLQYLALLPVPLLGTFAVAQVAYWFAAEK</sequence>
<evidence type="ECO:0000313" key="8">
    <source>
        <dbReference type="Proteomes" id="UP000192491"/>
    </source>
</evidence>
<dbReference type="AlphaFoldDB" id="A0A1Y1Q946"/>